<dbReference type="InterPro" id="IPR050832">
    <property type="entry name" value="Bact_Acetyltransf"/>
</dbReference>
<dbReference type="GO" id="GO:0016747">
    <property type="term" value="F:acyltransferase activity, transferring groups other than amino-acyl groups"/>
    <property type="evidence" value="ECO:0007669"/>
    <property type="project" value="InterPro"/>
</dbReference>
<sequence length="172" mass="19399">MRIRRAVYSDAADIAKVHIDSWKTTYRGIVPDAYIDKLSFDDRLNQWETALKSGQLVVVAENEEGAVVGFANGGKERSSHPLYTGELYALYILKAYQRQGIGSLLVREVMKTLSHEGLHSMLIWVLEDNPATMFYRSMGGKEVMRQTIERGVLLTQIAYGWDGLASEMEHEG</sequence>
<dbReference type="EMBL" id="CAJVAS010000031">
    <property type="protein sequence ID" value="CAG7645276.1"/>
    <property type="molecule type" value="Genomic_DNA"/>
</dbReference>
<protein>
    <recommendedName>
        <fullName evidence="3">N-acetyltransferase domain-containing protein</fullName>
    </recommendedName>
</protein>
<evidence type="ECO:0000313" key="4">
    <source>
        <dbReference type="EMBL" id="CAG7645276.1"/>
    </source>
</evidence>
<evidence type="ECO:0000313" key="5">
    <source>
        <dbReference type="Proteomes" id="UP000693672"/>
    </source>
</evidence>
<evidence type="ECO:0000256" key="2">
    <source>
        <dbReference type="ARBA" id="ARBA00023315"/>
    </source>
</evidence>
<dbReference type="PANTHER" id="PTHR43877">
    <property type="entry name" value="AMINOALKYLPHOSPHONATE N-ACETYLTRANSFERASE-RELATED-RELATED"/>
    <property type="match status" value="1"/>
</dbReference>
<dbReference type="RefSeq" id="WP_246627618.1">
    <property type="nucleotide sequence ID" value="NZ_CAJVAS010000031.1"/>
</dbReference>
<accession>A0A916K552</accession>
<dbReference type="Proteomes" id="UP000693672">
    <property type="component" value="Unassembled WGS sequence"/>
</dbReference>
<evidence type="ECO:0000259" key="3">
    <source>
        <dbReference type="PROSITE" id="PS51186"/>
    </source>
</evidence>
<dbReference type="InterPro" id="IPR000182">
    <property type="entry name" value="GNAT_dom"/>
</dbReference>
<organism evidence="4 5">
    <name type="scientific">Paenibacillus solanacearum</name>
    <dbReference type="NCBI Taxonomy" id="2048548"/>
    <lineage>
        <taxon>Bacteria</taxon>
        <taxon>Bacillati</taxon>
        <taxon>Bacillota</taxon>
        <taxon>Bacilli</taxon>
        <taxon>Bacillales</taxon>
        <taxon>Paenibacillaceae</taxon>
        <taxon>Paenibacillus</taxon>
    </lineage>
</organism>
<keyword evidence="2" id="KW-0012">Acyltransferase</keyword>
<proteinExistence type="predicted"/>
<reference evidence="4" key="1">
    <citation type="submission" date="2021-06" db="EMBL/GenBank/DDBJ databases">
        <authorList>
            <person name="Criscuolo A."/>
        </authorList>
    </citation>
    <scope>NUCLEOTIDE SEQUENCE</scope>
    <source>
        <strain evidence="4">CIP111600</strain>
    </source>
</reference>
<keyword evidence="1" id="KW-0808">Transferase</keyword>
<evidence type="ECO:0000256" key="1">
    <source>
        <dbReference type="ARBA" id="ARBA00022679"/>
    </source>
</evidence>
<keyword evidence="5" id="KW-1185">Reference proteome</keyword>
<name>A0A916K552_9BACL</name>
<feature type="domain" description="N-acetyltransferase" evidence="3">
    <location>
        <begin position="1"/>
        <end position="159"/>
    </location>
</feature>
<gene>
    <name evidence="4" type="ORF">PAESOLCIP111_04909</name>
</gene>
<comment type="caution">
    <text evidence="4">The sequence shown here is derived from an EMBL/GenBank/DDBJ whole genome shotgun (WGS) entry which is preliminary data.</text>
</comment>
<dbReference type="AlphaFoldDB" id="A0A916K552"/>
<dbReference type="Pfam" id="PF00583">
    <property type="entry name" value="Acetyltransf_1"/>
    <property type="match status" value="1"/>
</dbReference>
<dbReference type="PROSITE" id="PS51186">
    <property type="entry name" value="GNAT"/>
    <property type="match status" value="1"/>
</dbReference>
<dbReference type="CDD" id="cd04301">
    <property type="entry name" value="NAT_SF"/>
    <property type="match status" value="1"/>
</dbReference>